<evidence type="ECO:0000256" key="2">
    <source>
        <dbReference type="ARBA" id="ARBA00008467"/>
    </source>
</evidence>
<dbReference type="AlphaFoldDB" id="A0A1C1YV90"/>
<protein>
    <submittedName>
        <fullName evidence="6">Beta-ACP synthase</fullName>
    </submittedName>
</protein>
<comment type="caution">
    <text evidence="6">The sequence shown here is derived from an EMBL/GenBank/DDBJ whole genome shotgun (WGS) entry which is preliminary data.</text>
</comment>
<accession>A0A1C1YV90</accession>
<evidence type="ECO:0000256" key="1">
    <source>
        <dbReference type="ARBA" id="ARBA00005194"/>
    </source>
</evidence>
<name>A0A1C1YV90_9HYPH</name>
<dbReference type="InterPro" id="IPR014030">
    <property type="entry name" value="Ketoacyl_synth_N"/>
</dbReference>
<dbReference type="PANTHER" id="PTHR11712:SF336">
    <property type="entry name" value="3-OXOACYL-[ACYL-CARRIER-PROTEIN] SYNTHASE, MITOCHONDRIAL"/>
    <property type="match status" value="1"/>
</dbReference>
<sequence>MTRKRVVITGIGGLCALGGDADTIWSGMKQGRNGCGPLSFETRDLKIGVGCEITGYPDDDGIDKRQSLTMSGISRLSVVAAREAMRQAGLEPGDFEAPRAGAVMGVGVFGTDAVDQSYVDIFLEKKKRAHIFTVPRVMPSGPAGHVSISLGLEGPVFGVTSACASGNHAIVSAVDQIRLGRADVMLAGGAELALIYGPLKAWESLRVLARSVCRPFSADRDGLVLGDGAAVAVLESYEHARARGATILAEVAGVGLSADASDIVNPTLEGPARAMRACLEDAGMSAAEVDYINAHGTATQANDQTETRAIREVFGAAADTVSVSSTKSMHGHCLGASSAIEMIACVNAVREGVIPPTINYTTPDPLCDLDVTPNVARERTVAVAMSNAFAFGGTNAVVAIRKI</sequence>
<dbReference type="EMBL" id="LQZT01000014">
    <property type="protein sequence ID" value="OCW57458.1"/>
    <property type="molecule type" value="Genomic_DNA"/>
</dbReference>
<dbReference type="InterPro" id="IPR000794">
    <property type="entry name" value="Beta-ketoacyl_synthase"/>
</dbReference>
<dbReference type="NCBIfam" id="NF005589">
    <property type="entry name" value="PRK07314.1"/>
    <property type="match status" value="1"/>
</dbReference>
<comment type="similarity">
    <text evidence="2 4">Belongs to the thiolase-like superfamily. Beta-ketoacyl-ACP synthases family.</text>
</comment>
<reference evidence="6 7" key="1">
    <citation type="submission" date="2015-12" db="EMBL/GenBank/DDBJ databases">
        <authorList>
            <person name="Shamseldin A."/>
            <person name="Moawad H."/>
            <person name="Abd El-Rahim W.M."/>
            <person name="Sadowsky M.J."/>
        </authorList>
    </citation>
    <scope>NUCLEOTIDE SEQUENCE [LARGE SCALE GENOMIC DNA]</scope>
    <source>
        <strain evidence="6 7">JC234</strain>
    </source>
</reference>
<dbReference type="SUPFAM" id="SSF53901">
    <property type="entry name" value="Thiolase-like"/>
    <property type="match status" value="2"/>
</dbReference>
<dbReference type="GO" id="GO:0006633">
    <property type="term" value="P:fatty acid biosynthetic process"/>
    <property type="evidence" value="ECO:0007669"/>
    <property type="project" value="InterPro"/>
</dbReference>
<dbReference type="InterPro" id="IPR016039">
    <property type="entry name" value="Thiolase-like"/>
</dbReference>
<evidence type="ECO:0000256" key="4">
    <source>
        <dbReference type="RuleBase" id="RU003694"/>
    </source>
</evidence>
<dbReference type="Pfam" id="PF02801">
    <property type="entry name" value="Ketoacyl-synt_C"/>
    <property type="match status" value="1"/>
</dbReference>
<dbReference type="PROSITE" id="PS00098">
    <property type="entry name" value="THIOLASE_1"/>
    <property type="match status" value="1"/>
</dbReference>
<dbReference type="InterPro" id="IPR020615">
    <property type="entry name" value="Thiolase_acyl_enz_int_AS"/>
</dbReference>
<comment type="pathway">
    <text evidence="1">Lipid metabolism; fatty acid biosynthesis.</text>
</comment>
<dbReference type="InterPro" id="IPR018201">
    <property type="entry name" value="Ketoacyl_synth_AS"/>
</dbReference>
<dbReference type="Gene3D" id="3.40.47.10">
    <property type="match status" value="2"/>
</dbReference>
<dbReference type="PANTHER" id="PTHR11712">
    <property type="entry name" value="POLYKETIDE SYNTHASE-RELATED"/>
    <property type="match status" value="1"/>
</dbReference>
<dbReference type="InterPro" id="IPR020841">
    <property type="entry name" value="PKS_Beta-ketoAc_synthase_dom"/>
</dbReference>
<feature type="domain" description="Ketosynthase family 3 (KS3)" evidence="5">
    <location>
        <begin position="3"/>
        <end position="402"/>
    </location>
</feature>
<dbReference type="SMART" id="SM00825">
    <property type="entry name" value="PKS_KS"/>
    <property type="match status" value="1"/>
</dbReference>
<evidence type="ECO:0000259" key="5">
    <source>
        <dbReference type="PROSITE" id="PS52004"/>
    </source>
</evidence>
<proteinExistence type="inferred from homology"/>
<evidence type="ECO:0000313" key="6">
    <source>
        <dbReference type="EMBL" id="OCW57458.1"/>
    </source>
</evidence>
<dbReference type="InterPro" id="IPR014031">
    <property type="entry name" value="Ketoacyl_synth_C"/>
</dbReference>
<keyword evidence="3 4" id="KW-0808">Transferase</keyword>
<evidence type="ECO:0000256" key="3">
    <source>
        <dbReference type="ARBA" id="ARBA00022679"/>
    </source>
</evidence>
<organism evidence="6 7">
    <name type="scientific">Hoeflea olei</name>
    <dbReference type="NCBI Taxonomy" id="1480615"/>
    <lineage>
        <taxon>Bacteria</taxon>
        <taxon>Pseudomonadati</taxon>
        <taxon>Pseudomonadota</taxon>
        <taxon>Alphaproteobacteria</taxon>
        <taxon>Hyphomicrobiales</taxon>
        <taxon>Rhizobiaceae</taxon>
        <taxon>Hoeflea</taxon>
    </lineage>
</organism>
<dbReference type="PROSITE" id="PS52004">
    <property type="entry name" value="KS3_2"/>
    <property type="match status" value="1"/>
</dbReference>
<dbReference type="RefSeq" id="WP_066178903.1">
    <property type="nucleotide sequence ID" value="NZ_LQZT01000014.1"/>
</dbReference>
<dbReference type="GO" id="GO:0004315">
    <property type="term" value="F:3-oxoacyl-[acyl-carrier-protein] synthase activity"/>
    <property type="evidence" value="ECO:0007669"/>
    <property type="project" value="InterPro"/>
</dbReference>
<dbReference type="PROSITE" id="PS00606">
    <property type="entry name" value="KS3_1"/>
    <property type="match status" value="1"/>
</dbReference>
<dbReference type="OrthoDB" id="9808669at2"/>
<gene>
    <name evidence="6" type="ORF">AWJ14_14235</name>
</gene>
<dbReference type="Proteomes" id="UP000094795">
    <property type="component" value="Unassembled WGS sequence"/>
</dbReference>
<dbReference type="Pfam" id="PF00109">
    <property type="entry name" value="ketoacyl-synt"/>
    <property type="match status" value="1"/>
</dbReference>
<keyword evidence="7" id="KW-1185">Reference proteome</keyword>
<dbReference type="STRING" id="1480615.AWJ14_14235"/>
<dbReference type="CDD" id="cd00834">
    <property type="entry name" value="KAS_I_II"/>
    <property type="match status" value="1"/>
</dbReference>
<evidence type="ECO:0000313" key="7">
    <source>
        <dbReference type="Proteomes" id="UP000094795"/>
    </source>
</evidence>